<dbReference type="InterPro" id="IPR001645">
    <property type="entry name" value="Folylpolyglutamate_synth"/>
</dbReference>
<dbReference type="Gene3D" id="3.40.1190.10">
    <property type="entry name" value="Mur-like, catalytic domain"/>
    <property type="match status" value="1"/>
</dbReference>
<feature type="compositionally biased region" description="Low complexity" evidence="20">
    <location>
        <begin position="547"/>
        <end position="559"/>
    </location>
</feature>
<dbReference type="InterPro" id="IPR006390">
    <property type="entry name" value="DHP_synth_dom"/>
</dbReference>
<accession>M0CHL9</accession>
<keyword evidence="8" id="KW-0436">Ligase</keyword>
<dbReference type="GO" id="GO:0046654">
    <property type="term" value="P:tetrahydrofolate biosynthetic process"/>
    <property type="evidence" value="ECO:0007669"/>
    <property type="project" value="TreeGrafter"/>
</dbReference>
<reference evidence="22 23" key="1">
    <citation type="journal article" date="2014" name="PLoS Genet.">
        <title>Phylogenetically driven sequencing of extremely halophilic archaea reveals strategies for static and dynamic osmo-response.</title>
        <authorList>
            <person name="Becker E.A."/>
            <person name="Seitzer P.M."/>
            <person name="Tritt A."/>
            <person name="Larsen D."/>
            <person name="Krusor M."/>
            <person name="Yao A.I."/>
            <person name="Wu D."/>
            <person name="Madern D."/>
            <person name="Eisen J.A."/>
            <person name="Darling A.E."/>
            <person name="Facciotti M.T."/>
        </authorList>
    </citation>
    <scope>NUCLEOTIDE SEQUENCE [LARGE SCALE GENOMIC DNA]</scope>
    <source>
        <strain evidence="22 23">2-9-1</strain>
    </source>
</reference>
<dbReference type="GO" id="GO:0046656">
    <property type="term" value="P:folic acid biosynthetic process"/>
    <property type="evidence" value="ECO:0007669"/>
    <property type="project" value="UniProtKB-KW"/>
</dbReference>
<comment type="caution">
    <text evidence="22">The sequence shown here is derived from an EMBL/GenBank/DDBJ whole genome shotgun (WGS) entry which is preliminary data.</text>
</comment>
<evidence type="ECO:0000313" key="23">
    <source>
        <dbReference type="Proteomes" id="UP000011626"/>
    </source>
</evidence>
<dbReference type="InterPro" id="IPR000489">
    <property type="entry name" value="Pterin-binding_dom"/>
</dbReference>
<dbReference type="AlphaFoldDB" id="M0CHL9"/>
<dbReference type="CDD" id="cd00739">
    <property type="entry name" value="DHPS"/>
    <property type="match status" value="1"/>
</dbReference>
<protein>
    <recommendedName>
        <fullName evidence="19">Probable bifunctional folylpolyglutamate synthase/dihydropteroate synthase</fullName>
        <ecNumber evidence="6">2.5.1.15</ecNumber>
        <ecNumber evidence="7">6.3.2.17</ecNumber>
    </recommendedName>
</protein>
<evidence type="ECO:0000259" key="21">
    <source>
        <dbReference type="PROSITE" id="PS50972"/>
    </source>
</evidence>
<evidence type="ECO:0000256" key="17">
    <source>
        <dbReference type="ARBA" id="ARBA00057011"/>
    </source>
</evidence>
<dbReference type="Pfam" id="PF08245">
    <property type="entry name" value="Mur_ligase_M"/>
    <property type="match status" value="1"/>
</dbReference>
<evidence type="ECO:0000256" key="15">
    <source>
        <dbReference type="ARBA" id="ARBA00023268"/>
    </source>
</evidence>
<evidence type="ECO:0000256" key="20">
    <source>
        <dbReference type="SAM" id="MobiDB-lite"/>
    </source>
</evidence>
<dbReference type="FunFam" id="3.40.1190.10:FF:000011">
    <property type="entry name" value="Folylpolyglutamate synthase/dihydrofolate synthase"/>
    <property type="match status" value="1"/>
</dbReference>
<dbReference type="InterPro" id="IPR045031">
    <property type="entry name" value="DHP_synth-like"/>
</dbReference>
<evidence type="ECO:0000256" key="13">
    <source>
        <dbReference type="ARBA" id="ARBA00022842"/>
    </source>
</evidence>
<dbReference type="SUPFAM" id="SSF51717">
    <property type="entry name" value="Dihydropteroate synthetase-like"/>
    <property type="match status" value="1"/>
</dbReference>
<evidence type="ECO:0000313" key="22">
    <source>
        <dbReference type="EMBL" id="ELZ22795.1"/>
    </source>
</evidence>
<dbReference type="InterPro" id="IPR018109">
    <property type="entry name" value="Folylpolyglutamate_synth_CS"/>
</dbReference>
<comment type="similarity">
    <text evidence="5">In the C-terminal section; belongs to the DHPS family.</text>
</comment>
<sequence>MEFHEAADFLFDLRRFAPRPGLDPTRELLGHLGDPHERLDCVQVAGSNGKGSTARMVERALRETGLSVGLYTSPHLDDVRERVRVDGRPMTESAVTEFVESFREYATERATDGDSPTFFEALTAMALWEFDRQDVDVAVLEVGIGGTLDATSVVDPIASAVTAVTLEHTDLLGDTVAEIARDKSGVAPADAPLVTATTGDALGAIREEVDDVVTVADADWNDPEDPDIVVEYGGREGLEGAVTVEGVAENWTVDTHLPLLGAHQARNAGVAAALVRQVAARLDADAATEPVERGFRNAHWPGRFEVMDREPLVVLDGAHNPGGCETTADVLDTFDYDEAHLVVGAMTDKDHRGIAAAFADAGLGRVVACRPDHDRAESAEVVARAFETETDADVTTHEPVAGALDRALDAAGPDDAVVVSGSLYAVAEARTRWSRPTVPLDVDSVADAEGALRRAHVAGDDASAAAGDAVHRVLRTRLRPRRARRLQSELRALGGEVALSALADQDQERVDAVAMGTRTQFERLADALADREDDLAPLAGEIRSGIDASPSPNAATPTPDADRSAADRDYPWADGTAVMGILNITPDSFHDGGEYNSVADARQRAERMVEAGVEILDIGGESTRPGGEVVPAEEEIDRVVPVIEAIADIDAMISIDTRKASVARAAIDAGADLLNDVSGLEDPEMRLVAADHDVPVVVMHSIEAPVDPTTEVEYDDVVDDVVDYLAERVLLAEKAGLDRSQILVDPGLGFGKSAAESFELLGRLDELAALGCPILVGHSRKSMFELTEGGREGALDETVAGTALAAERGADVIRVHDAHENVAAVRVAQAAADPDRFDGE</sequence>
<organism evidence="22 23">
    <name type="scientific">Halosimplex carlsbadense 2-9-1</name>
    <dbReference type="NCBI Taxonomy" id="797114"/>
    <lineage>
        <taxon>Archaea</taxon>
        <taxon>Methanobacteriati</taxon>
        <taxon>Methanobacteriota</taxon>
        <taxon>Stenosarchaea group</taxon>
        <taxon>Halobacteria</taxon>
        <taxon>Halobacteriales</taxon>
        <taxon>Haloarculaceae</taxon>
        <taxon>Halosimplex</taxon>
    </lineage>
</organism>
<dbReference type="PROSITE" id="PS01012">
    <property type="entry name" value="FOLYLPOLYGLU_SYNT_2"/>
    <property type="match status" value="1"/>
</dbReference>
<dbReference type="NCBIfam" id="TIGR01496">
    <property type="entry name" value="DHPS"/>
    <property type="match status" value="1"/>
</dbReference>
<keyword evidence="13" id="KW-0460">Magnesium</keyword>
<evidence type="ECO:0000256" key="3">
    <source>
        <dbReference type="ARBA" id="ARBA00004763"/>
    </source>
</evidence>
<dbReference type="GO" id="GO:0004156">
    <property type="term" value="F:dihydropteroate synthase activity"/>
    <property type="evidence" value="ECO:0007669"/>
    <property type="project" value="UniProtKB-EC"/>
</dbReference>
<dbReference type="PROSITE" id="PS50972">
    <property type="entry name" value="PTERIN_BINDING"/>
    <property type="match status" value="1"/>
</dbReference>
<keyword evidence="10" id="KW-0479">Metal-binding</keyword>
<dbReference type="PANTHER" id="PTHR20941">
    <property type="entry name" value="FOLATE SYNTHESIS PROTEINS"/>
    <property type="match status" value="1"/>
</dbReference>
<dbReference type="EC" id="6.3.2.17" evidence="7"/>
<comment type="pathway">
    <text evidence="3">Cofactor biosynthesis; tetrahydrofolate biosynthesis; 7,8-dihydrofolate from 2-amino-4-hydroxy-6-hydroxymethyl-7,8-dihydropteridine diphosphate and 4-aminobenzoate: step 1/2.</text>
</comment>
<keyword evidence="15" id="KW-0511">Multifunctional enzyme</keyword>
<evidence type="ECO:0000256" key="4">
    <source>
        <dbReference type="ARBA" id="ARBA00005150"/>
    </source>
</evidence>
<name>M0CHL9_9EURY</name>
<evidence type="ECO:0000256" key="18">
    <source>
        <dbReference type="ARBA" id="ARBA00060901"/>
    </source>
</evidence>
<dbReference type="Pfam" id="PF02875">
    <property type="entry name" value="Mur_ligase_C"/>
    <property type="match status" value="1"/>
</dbReference>
<dbReference type="Pfam" id="PF00809">
    <property type="entry name" value="Pterin_bind"/>
    <property type="match status" value="1"/>
</dbReference>
<comment type="catalytic activity">
    <reaction evidence="16">
        <text>(6S)-5,6,7,8-tetrahydrofolyl-(gamma-L-Glu)(n) + L-glutamate + ATP = (6S)-5,6,7,8-tetrahydrofolyl-(gamma-L-Glu)(n+1) + ADP + phosphate + H(+)</text>
        <dbReference type="Rhea" id="RHEA:10580"/>
        <dbReference type="Rhea" id="RHEA-COMP:14738"/>
        <dbReference type="Rhea" id="RHEA-COMP:14740"/>
        <dbReference type="ChEBI" id="CHEBI:15378"/>
        <dbReference type="ChEBI" id="CHEBI:29985"/>
        <dbReference type="ChEBI" id="CHEBI:30616"/>
        <dbReference type="ChEBI" id="CHEBI:43474"/>
        <dbReference type="ChEBI" id="CHEBI:141005"/>
        <dbReference type="ChEBI" id="CHEBI:456216"/>
        <dbReference type="EC" id="6.3.2.17"/>
    </reaction>
</comment>
<dbReference type="InterPro" id="IPR036615">
    <property type="entry name" value="Mur_ligase_C_dom_sf"/>
</dbReference>
<evidence type="ECO:0000256" key="2">
    <source>
        <dbReference type="ARBA" id="ARBA00001946"/>
    </source>
</evidence>
<comment type="similarity">
    <text evidence="18">In the N-terminal section; belongs to the folylpolyglutamate synthase family.</text>
</comment>
<dbReference type="EMBL" id="AOIU01000035">
    <property type="protein sequence ID" value="ELZ22795.1"/>
    <property type="molecule type" value="Genomic_DNA"/>
</dbReference>
<dbReference type="eggNOG" id="arCOG02817">
    <property type="taxonomic scope" value="Archaea"/>
</dbReference>
<dbReference type="InterPro" id="IPR011005">
    <property type="entry name" value="Dihydropteroate_synth-like_sf"/>
</dbReference>
<evidence type="ECO:0000256" key="1">
    <source>
        <dbReference type="ARBA" id="ARBA00000012"/>
    </source>
</evidence>
<evidence type="ECO:0000256" key="5">
    <source>
        <dbReference type="ARBA" id="ARBA00009951"/>
    </source>
</evidence>
<evidence type="ECO:0000256" key="16">
    <source>
        <dbReference type="ARBA" id="ARBA00047493"/>
    </source>
</evidence>
<keyword evidence="11" id="KW-0547">Nucleotide-binding</keyword>
<comment type="cofactor">
    <cofactor evidence="2">
        <name>Mg(2+)</name>
        <dbReference type="ChEBI" id="CHEBI:18420"/>
    </cofactor>
</comment>
<evidence type="ECO:0000256" key="8">
    <source>
        <dbReference type="ARBA" id="ARBA00022598"/>
    </source>
</evidence>
<dbReference type="STRING" id="797114.C475_16876"/>
<evidence type="ECO:0000256" key="14">
    <source>
        <dbReference type="ARBA" id="ARBA00022909"/>
    </source>
</evidence>
<dbReference type="GO" id="GO:0005524">
    <property type="term" value="F:ATP binding"/>
    <property type="evidence" value="ECO:0007669"/>
    <property type="project" value="UniProtKB-KW"/>
</dbReference>
<comment type="function">
    <text evidence="17">Can complement an H.volcanii mutant strain that is thymidine auxotroph because it lacks the two dihydrofolate reductase genes encoded by hdrA and hdrB.</text>
</comment>
<dbReference type="PATRIC" id="fig|797114.5.peg.3438"/>
<dbReference type="Proteomes" id="UP000011626">
    <property type="component" value="Unassembled WGS sequence"/>
</dbReference>
<dbReference type="Gene3D" id="3.90.190.20">
    <property type="entry name" value="Mur ligase, C-terminal domain"/>
    <property type="match status" value="1"/>
</dbReference>
<dbReference type="EC" id="2.5.1.15" evidence="6"/>
<gene>
    <name evidence="22" type="ORF">C475_16876</name>
</gene>
<evidence type="ECO:0000256" key="10">
    <source>
        <dbReference type="ARBA" id="ARBA00022723"/>
    </source>
</evidence>
<dbReference type="RefSeq" id="WP_006885042.1">
    <property type="nucleotide sequence ID" value="NZ_AOIU01000035.1"/>
</dbReference>
<keyword evidence="23" id="KW-1185">Reference proteome</keyword>
<keyword evidence="14" id="KW-0289">Folate biosynthesis</keyword>
<dbReference type="InterPro" id="IPR036565">
    <property type="entry name" value="Mur-like_cat_sf"/>
</dbReference>
<evidence type="ECO:0000256" key="9">
    <source>
        <dbReference type="ARBA" id="ARBA00022679"/>
    </source>
</evidence>
<keyword evidence="9" id="KW-0808">Transferase</keyword>
<dbReference type="OrthoDB" id="75177at2157"/>
<evidence type="ECO:0000256" key="11">
    <source>
        <dbReference type="ARBA" id="ARBA00022741"/>
    </source>
</evidence>
<evidence type="ECO:0000256" key="6">
    <source>
        <dbReference type="ARBA" id="ARBA00012458"/>
    </source>
</evidence>
<feature type="domain" description="Pterin-binding" evidence="21">
    <location>
        <begin position="576"/>
        <end position="826"/>
    </location>
</feature>
<dbReference type="GO" id="GO:0046872">
    <property type="term" value="F:metal ion binding"/>
    <property type="evidence" value="ECO:0007669"/>
    <property type="project" value="UniProtKB-KW"/>
</dbReference>
<dbReference type="InterPro" id="IPR004101">
    <property type="entry name" value="Mur_ligase_C"/>
</dbReference>
<proteinExistence type="inferred from homology"/>
<comment type="pathway">
    <text evidence="4">Cofactor biosynthesis; tetrahydrofolylpolyglutamate biosynthesis.</text>
</comment>
<keyword evidence="12" id="KW-0067">ATP-binding</keyword>
<evidence type="ECO:0000256" key="19">
    <source>
        <dbReference type="ARBA" id="ARBA00068433"/>
    </source>
</evidence>
<dbReference type="InterPro" id="IPR013221">
    <property type="entry name" value="Mur_ligase_cen"/>
</dbReference>
<dbReference type="PROSITE" id="PS00793">
    <property type="entry name" value="DHPS_2"/>
    <property type="match status" value="1"/>
</dbReference>
<dbReference type="NCBIfam" id="TIGR01499">
    <property type="entry name" value="folC"/>
    <property type="match status" value="1"/>
</dbReference>
<comment type="catalytic activity">
    <reaction evidence="1">
        <text>(7,8-dihydropterin-6-yl)methyl diphosphate + 4-aminobenzoate = 7,8-dihydropteroate + diphosphate</text>
        <dbReference type="Rhea" id="RHEA:19949"/>
        <dbReference type="ChEBI" id="CHEBI:17836"/>
        <dbReference type="ChEBI" id="CHEBI:17839"/>
        <dbReference type="ChEBI" id="CHEBI:33019"/>
        <dbReference type="ChEBI" id="CHEBI:72950"/>
        <dbReference type="EC" id="2.5.1.15"/>
    </reaction>
</comment>
<dbReference type="PANTHER" id="PTHR20941:SF1">
    <property type="entry name" value="FOLIC ACID SYNTHESIS PROTEIN FOL1"/>
    <property type="match status" value="1"/>
</dbReference>
<feature type="region of interest" description="Disordered" evidence="20">
    <location>
        <begin position="542"/>
        <end position="568"/>
    </location>
</feature>
<dbReference type="GO" id="GO:0004326">
    <property type="term" value="F:tetrahydrofolylpolyglutamate synthase activity"/>
    <property type="evidence" value="ECO:0007669"/>
    <property type="project" value="UniProtKB-EC"/>
</dbReference>
<dbReference type="SUPFAM" id="SSF53244">
    <property type="entry name" value="MurD-like peptide ligases, peptide-binding domain"/>
    <property type="match status" value="1"/>
</dbReference>
<dbReference type="PROSITE" id="PS00792">
    <property type="entry name" value="DHPS_1"/>
    <property type="match status" value="1"/>
</dbReference>
<evidence type="ECO:0000256" key="7">
    <source>
        <dbReference type="ARBA" id="ARBA00013025"/>
    </source>
</evidence>
<evidence type="ECO:0000256" key="12">
    <source>
        <dbReference type="ARBA" id="ARBA00022840"/>
    </source>
</evidence>
<dbReference type="SUPFAM" id="SSF53623">
    <property type="entry name" value="MurD-like peptide ligases, catalytic domain"/>
    <property type="match status" value="1"/>
</dbReference>
<dbReference type="Gene3D" id="3.20.20.20">
    <property type="entry name" value="Dihydropteroate synthase-like"/>
    <property type="match status" value="1"/>
</dbReference>